<dbReference type="InterPro" id="IPR010412">
    <property type="entry name" value="DUF1007"/>
</dbReference>
<protein>
    <submittedName>
        <fullName evidence="2">ABC-type uncharacterized transport system substrate-binding protein</fullName>
    </submittedName>
</protein>
<name>A0A2T6BFD0_9RHOB</name>
<feature type="signal peptide" evidence="1">
    <location>
        <begin position="1"/>
        <end position="27"/>
    </location>
</feature>
<evidence type="ECO:0000256" key="1">
    <source>
        <dbReference type="SAM" id="SignalP"/>
    </source>
</evidence>
<dbReference type="RefSeq" id="WP_107847073.1">
    <property type="nucleotide sequence ID" value="NZ_QBKS01000002.1"/>
</dbReference>
<keyword evidence="1" id="KW-0732">Signal</keyword>
<feature type="chain" id="PRO_5015450190" evidence="1">
    <location>
        <begin position="28"/>
        <end position="226"/>
    </location>
</feature>
<comment type="caution">
    <text evidence="2">The sequence shown here is derived from an EMBL/GenBank/DDBJ whole genome shotgun (WGS) entry which is preliminary data.</text>
</comment>
<dbReference type="Pfam" id="PF06226">
    <property type="entry name" value="DUF1007"/>
    <property type="match status" value="1"/>
</dbReference>
<dbReference type="EMBL" id="QBKS01000002">
    <property type="protein sequence ID" value="PTX54773.1"/>
    <property type="molecule type" value="Genomic_DNA"/>
</dbReference>
<dbReference type="OrthoDB" id="1679673at2"/>
<evidence type="ECO:0000313" key="3">
    <source>
        <dbReference type="Proteomes" id="UP000243978"/>
    </source>
</evidence>
<accession>A0A2T6BFD0</accession>
<evidence type="ECO:0000313" key="2">
    <source>
        <dbReference type="EMBL" id="PTX54773.1"/>
    </source>
</evidence>
<gene>
    <name evidence="2" type="ORF">C8N43_3593</name>
</gene>
<dbReference type="Proteomes" id="UP000243978">
    <property type="component" value="Unassembled WGS sequence"/>
</dbReference>
<dbReference type="AlphaFoldDB" id="A0A2T6BFD0"/>
<reference evidence="2 3" key="1">
    <citation type="submission" date="2018-04" db="EMBL/GenBank/DDBJ databases">
        <title>Genomic Encyclopedia of Archaeal and Bacterial Type Strains, Phase II (KMG-II): from individual species to whole genera.</title>
        <authorList>
            <person name="Goeker M."/>
        </authorList>
    </citation>
    <scope>NUCLEOTIDE SEQUENCE [LARGE SCALE GENOMIC DNA]</scope>
    <source>
        <strain evidence="2 3">DSM 100977</strain>
    </source>
</reference>
<keyword evidence="3" id="KW-1185">Reference proteome</keyword>
<organism evidence="2 3">
    <name type="scientific">Litoreibacter ponti</name>
    <dbReference type="NCBI Taxonomy" id="1510457"/>
    <lineage>
        <taxon>Bacteria</taxon>
        <taxon>Pseudomonadati</taxon>
        <taxon>Pseudomonadota</taxon>
        <taxon>Alphaproteobacteria</taxon>
        <taxon>Rhodobacterales</taxon>
        <taxon>Roseobacteraceae</taxon>
        <taxon>Litoreibacter</taxon>
    </lineage>
</organism>
<sequence length="226" mass="24468">MSLFASAARSAALAGALCCAAATAPHAHPHVYIDAGLEVIVDETGRLTHVRVSWRYDQFYSLLIAEERKVDGDGDGNTEADEEIWLAGFDMFWAPDYSGDLVVRLDGQPLVLSRPMEPTAQMRDGQITTSHLREVTGQPVIGADMVSIKVFDESYYTAFTLSLPVSLTGPDACTLERIEPNIDGELAAMQAMLLSIDADADLEEMDIPLAGEKFATDVRITCQGLG</sequence>
<proteinExistence type="predicted"/>